<proteinExistence type="predicted"/>
<dbReference type="STRING" id="1220924.W2RY35"/>
<feature type="transmembrane region" description="Helical" evidence="2">
    <location>
        <begin position="12"/>
        <end position="33"/>
    </location>
</feature>
<dbReference type="HOGENOM" id="CLU_092550_0_0_1"/>
<organism evidence="3 4">
    <name type="scientific">Cyphellophora europaea (strain CBS 101466)</name>
    <name type="common">Phialophora europaea</name>
    <dbReference type="NCBI Taxonomy" id="1220924"/>
    <lineage>
        <taxon>Eukaryota</taxon>
        <taxon>Fungi</taxon>
        <taxon>Dikarya</taxon>
        <taxon>Ascomycota</taxon>
        <taxon>Pezizomycotina</taxon>
        <taxon>Eurotiomycetes</taxon>
        <taxon>Chaetothyriomycetidae</taxon>
        <taxon>Chaetothyriales</taxon>
        <taxon>Cyphellophoraceae</taxon>
        <taxon>Cyphellophora</taxon>
    </lineage>
</organism>
<dbReference type="OrthoDB" id="5427070at2759"/>
<evidence type="ECO:0000256" key="1">
    <source>
        <dbReference type="SAM" id="MobiDB-lite"/>
    </source>
</evidence>
<keyword evidence="4" id="KW-1185">Reference proteome</keyword>
<dbReference type="RefSeq" id="XP_008717546.1">
    <property type="nucleotide sequence ID" value="XM_008719324.1"/>
</dbReference>
<keyword evidence="2" id="KW-0812">Transmembrane</keyword>
<dbReference type="EMBL" id="KB822720">
    <property type="protein sequence ID" value="ETN40703.1"/>
    <property type="molecule type" value="Genomic_DNA"/>
</dbReference>
<dbReference type="VEuPathDB" id="FungiDB:HMPREF1541_04982"/>
<feature type="compositionally biased region" description="Basic and acidic residues" evidence="1">
    <location>
        <begin position="131"/>
        <end position="156"/>
    </location>
</feature>
<dbReference type="InParanoid" id="W2RY35"/>
<dbReference type="Proteomes" id="UP000030752">
    <property type="component" value="Unassembled WGS sequence"/>
</dbReference>
<name>W2RY35_CYPE1</name>
<sequence length="220" mass="24877">MAKKTSSKPMLLPVLIPIAIALGVYLLLFHLLIPTWRAHRERYRQYLPLHTSSQISSRLPAFLHPQTLSRGMHSIVLRIFFPSTWALSRYQDPSTSSRPNDPSSTTHRRTSTSSFDLDDESGEAMIGFDVPRADTDSAADPREANRRRRENMERFAGRNMAFARGMAGADDGIREGRSALHPERRLNRELEAGFMDDSEDDEEDDSRGVTVGRQSFSASR</sequence>
<gene>
    <name evidence="3" type="ORF">HMPREF1541_04982</name>
</gene>
<reference evidence="3 4" key="1">
    <citation type="submission" date="2013-03" db="EMBL/GenBank/DDBJ databases">
        <title>The Genome Sequence of Phialophora europaea CBS 101466.</title>
        <authorList>
            <consortium name="The Broad Institute Genomics Platform"/>
            <person name="Cuomo C."/>
            <person name="de Hoog S."/>
            <person name="Gorbushina A."/>
            <person name="Walker B."/>
            <person name="Young S.K."/>
            <person name="Zeng Q."/>
            <person name="Gargeya S."/>
            <person name="Fitzgerald M."/>
            <person name="Haas B."/>
            <person name="Abouelleil A."/>
            <person name="Allen A.W."/>
            <person name="Alvarado L."/>
            <person name="Arachchi H.M."/>
            <person name="Berlin A.M."/>
            <person name="Chapman S.B."/>
            <person name="Gainer-Dewar J."/>
            <person name="Goldberg J."/>
            <person name="Griggs A."/>
            <person name="Gujja S."/>
            <person name="Hansen M."/>
            <person name="Howarth C."/>
            <person name="Imamovic A."/>
            <person name="Ireland A."/>
            <person name="Larimer J."/>
            <person name="McCowan C."/>
            <person name="Murphy C."/>
            <person name="Pearson M."/>
            <person name="Poon T.W."/>
            <person name="Priest M."/>
            <person name="Roberts A."/>
            <person name="Saif S."/>
            <person name="Shea T."/>
            <person name="Sisk P."/>
            <person name="Sykes S."/>
            <person name="Wortman J."/>
            <person name="Nusbaum C."/>
            <person name="Birren B."/>
        </authorList>
    </citation>
    <scope>NUCLEOTIDE SEQUENCE [LARGE SCALE GENOMIC DNA]</scope>
    <source>
        <strain evidence="3 4">CBS 101466</strain>
    </source>
</reference>
<feature type="compositionally biased region" description="Acidic residues" evidence="1">
    <location>
        <begin position="194"/>
        <end position="205"/>
    </location>
</feature>
<dbReference type="eggNOG" id="ENOG502SSYK">
    <property type="taxonomic scope" value="Eukaryota"/>
</dbReference>
<dbReference type="GeneID" id="19972321"/>
<feature type="compositionally biased region" description="Basic and acidic residues" evidence="1">
    <location>
        <begin position="171"/>
        <end position="191"/>
    </location>
</feature>
<evidence type="ECO:0000313" key="4">
    <source>
        <dbReference type="Proteomes" id="UP000030752"/>
    </source>
</evidence>
<keyword evidence="2" id="KW-0472">Membrane</keyword>
<feature type="region of interest" description="Disordered" evidence="1">
    <location>
        <begin position="91"/>
        <end position="220"/>
    </location>
</feature>
<evidence type="ECO:0000256" key="2">
    <source>
        <dbReference type="SAM" id="Phobius"/>
    </source>
</evidence>
<keyword evidence="2" id="KW-1133">Transmembrane helix</keyword>
<feature type="compositionally biased region" description="Polar residues" evidence="1">
    <location>
        <begin position="91"/>
        <end position="102"/>
    </location>
</feature>
<protein>
    <submittedName>
        <fullName evidence="3">Uncharacterized protein</fullName>
    </submittedName>
</protein>
<evidence type="ECO:0000313" key="3">
    <source>
        <dbReference type="EMBL" id="ETN40703.1"/>
    </source>
</evidence>
<dbReference type="AlphaFoldDB" id="W2RY35"/>
<accession>W2RY35</accession>